<dbReference type="Pfam" id="PF02734">
    <property type="entry name" value="Dak2"/>
    <property type="match status" value="1"/>
</dbReference>
<evidence type="ECO:0000313" key="3">
    <source>
        <dbReference type="EMBL" id="MTT75639.1"/>
    </source>
</evidence>
<dbReference type="Proteomes" id="UP000484547">
    <property type="component" value="Unassembled WGS sequence"/>
</dbReference>
<dbReference type="SMART" id="SM01121">
    <property type="entry name" value="Dak1_2"/>
    <property type="match status" value="1"/>
</dbReference>
<dbReference type="SMART" id="SM01120">
    <property type="entry name" value="Dak2"/>
    <property type="match status" value="1"/>
</dbReference>
<dbReference type="EMBL" id="WNBM01000002">
    <property type="protein sequence ID" value="MTT75639.1"/>
    <property type="molecule type" value="Genomic_DNA"/>
</dbReference>
<evidence type="ECO:0000313" key="5">
    <source>
        <dbReference type="Proteomes" id="UP000443070"/>
    </source>
</evidence>
<feature type="domain" description="DhaL" evidence="1">
    <location>
        <begin position="12"/>
        <end position="204"/>
    </location>
</feature>
<gene>
    <name evidence="2" type="ORF">BN533_02128</name>
    <name evidence="3" type="ORF">GMD11_05060</name>
    <name evidence="4" type="ORF">GMD18_04705</name>
</gene>
<dbReference type="InterPro" id="IPR004007">
    <property type="entry name" value="DhaL_dom"/>
</dbReference>
<proteinExistence type="predicted"/>
<dbReference type="SUPFAM" id="SSF101473">
    <property type="entry name" value="DhaL-like"/>
    <property type="match status" value="1"/>
</dbReference>
<dbReference type="InterPro" id="IPR048394">
    <property type="entry name" value="FakA-like_M"/>
</dbReference>
<dbReference type="GeneID" id="49405857"/>
<dbReference type="InterPro" id="IPR036117">
    <property type="entry name" value="DhaL_dom_sf"/>
</dbReference>
<dbReference type="NCBIfam" id="TIGR03599">
    <property type="entry name" value="YloV"/>
    <property type="match status" value="1"/>
</dbReference>
<dbReference type="PANTHER" id="PTHR33434">
    <property type="entry name" value="DEGV DOMAIN-CONTAINING PROTEIN DR_1986-RELATED"/>
    <property type="match status" value="1"/>
</dbReference>
<reference evidence="5 6" key="2">
    <citation type="journal article" date="2019" name="Nat. Med.">
        <title>A library of human gut bacterial isolates paired with longitudinal multiomics data enables mechanistic microbiome research.</title>
        <authorList>
            <person name="Poyet M."/>
            <person name="Groussin M."/>
            <person name="Gibbons S.M."/>
            <person name="Avila-Pacheco J."/>
            <person name="Jiang X."/>
            <person name="Kearney S.M."/>
            <person name="Perrotta A.R."/>
            <person name="Berdy B."/>
            <person name="Zhao S."/>
            <person name="Lieberman T.D."/>
            <person name="Swanson P.K."/>
            <person name="Smith M."/>
            <person name="Roesemann S."/>
            <person name="Alexander J.E."/>
            <person name="Rich S.A."/>
            <person name="Livny J."/>
            <person name="Vlamakis H."/>
            <person name="Clish C."/>
            <person name="Bullock K."/>
            <person name="Deik A."/>
            <person name="Scott J."/>
            <person name="Pierce K.A."/>
            <person name="Xavier R.J."/>
            <person name="Alm E.J."/>
        </authorList>
    </citation>
    <scope>NUCLEOTIDE SEQUENCE [LARGE SCALE GENOMIC DNA]</scope>
    <source>
        <strain evidence="3 6">BIOML-A13</strain>
        <strain evidence="4 5">BIOML-A3</strain>
    </source>
</reference>
<dbReference type="AlphaFoldDB" id="A0A3G9HCG6"/>
<dbReference type="Gene3D" id="1.25.40.340">
    <property type="match status" value="1"/>
</dbReference>
<dbReference type="Pfam" id="PF13684">
    <property type="entry name" value="FakA-like_C"/>
    <property type="match status" value="1"/>
</dbReference>
<accession>R6I400</accession>
<dbReference type="EMBL" id="CBDS010000004">
    <property type="protein sequence ID" value="CDB44908.1"/>
    <property type="molecule type" value="Genomic_DNA"/>
</dbReference>
<dbReference type="OrthoDB" id="9760324at2"/>
<organism evidence="2">
    <name type="scientific">Phascolarctobacterium faecium</name>
    <dbReference type="NCBI Taxonomy" id="33025"/>
    <lineage>
        <taxon>Bacteria</taxon>
        <taxon>Bacillati</taxon>
        <taxon>Bacillota</taxon>
        <taxon>Negativicutes</taxon>
        <taxon>Acidaminococcales</taxon>
        <taxon>Acidaminococcaceae</taxon>
        <taxon>Phascolarctobacterium</taxon>
    </lineage>
</organism>
<comment type="caution">
    <text evidence="2">The sequence shown here is derived from an EMBL/GenBank/DDBJ whole genome shotgun (WGS) entry which is preliminary data.</text>
</comment>
<dbReference type="PANTHER" id="PTHR33434:SF4">
    <property type="entry name" value="PHOSPHATASE PROTEIN"/>
    <property type="match status" value="1"/>
</dbReference>
<dbReference type="InterPro" id="IPR019986">
    <property type="entry name" value="YloV-like"/>
</dbReference>
<dbReference type="Pfam" id="PF21645">
    <property type="entry name" value="FakA-like_M"/>
    <property type="match status" value="1"/>
</dbReference>
<dbReference type="EMBL" id="WNBW01000002">
    <property type="protein sequence ID" value="MTU03701.1"/>
    <property type="molecule type" value="Genomic_DNA"/>
</dbReference>
<evidence type="ECO:0000313" key="2">
    <source>
        <dbReference type="EMBL" id="CDB44908.1"/>
    </source>
</evidence>
<sequence length="536" mass="57161">MTSKQEAIISGEQIKNMLLGAYKSFEKNYQYINDLNVFPVPDGDTGTNMMHTMAAVAREISQLQNATVSEVGTMAARSAIMGARGNSGVILSQLLRGLGKGLAGKKRATSNEVGKAFQFGILYAYRAVSKPVEGTILTVARAIAKGAYHAVRQGEDFEDVLCEALESGKKELARTPELLPALKAAGVVDAGGQGLIVFLEGCLAGFRGEDAGELHLPPSKPSFANFIEMEVDLENPYCTEFIVKEAEVKEDVVRSTLQPLGNSLIVAVVGDIVKVHIHTKAPGLVLQHGLSWGSLHDIKIDNMAEQHQHRVVGAQTEKHGLAVLSVAAGNGIASIMHQLGAAEIISGGQSMNPPVEAFIKVIEKGSAEQYIILPNNKNIILAAEQVKKLLGAAQVDYVPTTNLAQGLAALLHFDAAKTLQENSAVMRREAKEAHSAAVSIAVRDSVVNGITVKKGQYIGLLEDKIVYAGATLEEVTAETVKLAGSDWELISLYYGSDLTQSEADKIAAELEALDGGWEVTVFDGGQPLYPLLLSLE</sequence>
<evidence type="ECO:0000313" key="4">
    <source>
        <dbReference type="EMBL" id="MTU03701.1"/>
    </source>
</evidence>
<dbReference type="GO" id="GO:0004371">
    <property type="term" value="F:glycerone kinase activity"/>
    <property type="evidence" value="ECO:0007669"/>
    <property type="project" value="InterPro"/>
</dbReference>
<dbReference type="RefSeq" id="WP_021719027.1">
    <property type="nucleotide sequence ID" value="NZ_AP019004.1"/>
</dbReference>
<name>A0A3G9HCG6_9FIRM</name>
<protein>
    <submittedName>
        <fullName evidence="2">DAK2 domain fusion protein YloV</fullName>
    </submittedName>
    <submittedName>
        <fullName evidence="3">DAK2 domain-containing protein</fullName>
    </submittedName>
</protein>
<dbReference type="PROSITE" id="PS51480">
    <property type="entry name" value="DHAL"/>
    <property type="match status" value="1"/>
</dbReference>
<evidence type="ECO:0000313" key="6">
    <source>
        <dbReference type="Proteomes" id="UP000484547"/>
    </source>
</evidence>
<accession>A0A3G9HCG6</accession>
<dbReference type="InterPro" id="IPR033470">
    <property type="entry name" value="FakA-like_C"/>
</dbReference>
<evidence type="ECO:0000259" key="1">
    <source>
        <dbReference type="PROSITE" id="PS51480"/>
    </source>
</evidence>
<keyword evidence="5" id="KW-1185">Reference proteome</keyword>
<dbReference type="InterPro" id="IPR050270">
    <property type="entry name" value="DegV_domain_contain"/>
</dbReference>
<dbReference type="Proteomes" id="UP000443070">
    <property type="component" value="Unassembled WGS sequence"/>
</dbReference>
<dbReference type="GO" id="GO:0006071">
    <property type="term" value="P:glycerol metabolic process"/>
    <property type="evidence" value="ECO:0007669"/>
    <property type="project" value="InterPro"/>
</dbReference>
<reference evidence="2" key="1">
    <citation type="submission" date="2012-11" db="EMBL/GenBank/DDBJ databases">
        <title>Dependencies among metagenomic species, viruses, plasmids and units of genetic variation.</title>
        <authorList>
            <person name="Nielsen H.B."/>
            <person name="Almeida M."/>
            <person name="Juncker A.S."/>
            <person name="Rasmussen S."/>
            <person name="Li J."/>
            <person name="Sunagawa S."/>
            <person name="Plichta D."/>
            <person name="Gautier L."/>
            <person name="Le Chatelier E."/>
            <person name="Peletier E."/>
            <person name="Bonde I."/>
            <person name="Nielsen T."/>
            <person name="Manichanh C."/>
            <person name="Arumugam M."/>
            <person name="Batto J."/>
            <person name="Santos M.B.Q.D."/>
            <person name="Blom N."/>
            <person name="Borruel N."/>
            <person name="Burgdorf K.S."/>
            <person name="Boumezbeur F."/>
            <person name="Casellas F."/>
            <person name="Dore J."/>
            <person name="Guarner F."/>
            <person name="Hansen T."/>
            <person name="Hildebrand F."/>
            <person name="Kaas R.S."/>
            <person name="Kennedy S."/>
            <person name="Kristiansen K."/>
            <person name="Kultima J.R."/>
            <person name="Leonard P."/>
            <person name="Levenez F."/>
            <person name="Lund O."/>
            <person name="Moumen B."/>
            <person name="Le Paslier D."/>
            <person name="Pons N."/>
            <person name="Pedersen O."/>
            <person name="Prifti E."/>
            <person name="Qin J."/>
            <person name="Raes J."/>
            <person name="Tap J."/>
            <person name="Tims S."/>
            <person name="Ussery D.W."/>
            <person name="Yamada T."/>
            <person name="MetaHit consortium"/>
            <person name="Renault P."/>
            <person name="Sicheritz-Ponten T."/>
            <person name="Bork P."/>
            <person name="Wang J."/>
            <person name="Brunak S."/>
            <person name="Ehrlich S.D."/>
        </authorList>
    </citation>
    <scope>NUCLEOTIDE SEQUENCE [LARGE SCALE GENOMIC DNA]</scope>
</reference>